<dbReference type="Gene3D" id="3.20.20.80">
    <property type="entry name" value="Glycosidases"/>
    <property type="match status" value="1"/>
</dbReference>
<dbReference type="EMBL" id="HBUF01387463">
    <property type="protein sequence ID" value="CAG6732648.1"/>
    <property type="molecule type" value="Transcribed_RNA"/>
</dbReference>
<keyword evidence="2" id="KW-0472">Membrane</keyword>
<organism evidence="4">
    <name type="scientific">Cacopsylla melanoneura</name>
    <dbReference type="NCBI Taxonomy" id="428564"/>
    <lineage>
        <taxon>Eukaryota</taxon>
        <taxon>Metazoa</taxon>
        <taxon>Ecdysozoa</taxon>
        <taxon>Arthropoda</taxon>
        <taxon>Hexapoda</taxon>
        <taxon>Insecta</taxon>
        <taxon>Pterygota</taxon>
        <taxon>Neoptera</taxon>
        <taxon>Paraneoptera</taxon>
        <taxon>Hemiptera</taxon>
        <taxon>Sternorrhyncha</taxon>
        <taxon>Psylloidea</taxon>
        <taxon>Psyllidae</taxon>
        <taxon>Psyllinae</taxon>
        <taxon>Cacopsylla</taxon>
    </lineage>
</organism>
<dbReference type="PANTHER" id="PTHR11177:SF360">
    <property type="entry name" value="CHITINASE 4-RELATED"/>
    <property type="match status" value="1"/>
</dbReference>
<dbReference type="GO" id="GO:0006032">
    <property type="term" value="P:chitin catabolic process"/>
    <property type="evidence" value="ECO:0007669"/>
    <property type="project" value="TreeGrafter"/>
</dbReference>
<dbReference type="SMART" id="SM00636">
    <property type="entry name" value="Glyco_18"/>
    <property type="match status" value="1"/>
</dbReference>
<dbReference type="GO" id="GO:0004568">
    <property type="term" value="F:chitinase activity"/>
    <property type="evidence" value="ECO:0007669"/>
    <property type="project" value="TreeGrafter"/>
</dbReference>
<feature type="domain" description="GH18" evidence="3">
    <location>
        <begin position="155"/>
        <end position="521"/>
    </location>
</feature>
<dbReference type="InterPro" id="IPR050314">
    <property type="entry name" value="Glycosyl_Hydrlase_18"/>
</dbReference>
<dbReference type="AlphaFoldDB" id="A0A8D8Q4R4"/>
<feature type="region of interest" description="Disordered" evidence="1">
    <location>
        <begin position="124"/>
        <end position="144"/>
    </location>
</feature>
<dbReference type="InterPro" id="IPR017853">
    <property type="entry name" value="GH"/>
</dbReference>
<protein>
    <submittedName>
        <fullName evidence="4">Probable chitinase 3</fullName>
    </submittedName>
</protein>
<evidence type="ECO:0000256" key="1">
    <source>
        <dbReference type="SAM" id="MobiDB-lite"/>
    </source>
</evidence>
<dbReference type="Gene3D" id="3.10.50.10">
    <property type="match status" value="1"/>
</dbReference>
<evidence type="ECO:0000313" key="4">
    <source>
        <dbReference type="EMBL" id="CAG6625062.1"/>
    </source>
</evidence>
<keyword evidence="2" id="KW-1133">Transmembrane helix</keyword>
<evidence type="ECO:0000259" key="3">
    <source>
        <dbReference type="PROSITE" id="PS51910"/>
    </source>
</evidence>
<dbReference type="SUPFAM" id="SSF54556">
    <property type="entry name" value="Chitinase insertion domain"/>
    <property type="match status" value="1"/>
</dbReference>
<sequence length="539" mass="59072">MNKFELLEVGQTLNGLSPSPKKKSCSKRTRILFYTIIILVIVILFAVYNALTGISSVVTKANNTTSFDRSDTPIVVDSKGNPLNNDAKGYTIQSSTEHGIQTFSTTEQTVPHQSAEEVSTLNVNSTLSDSGNTSNPEDCSHSVEGTSCKERTVGLSKVCYFTSWSVYRPGSSGHYTAEDIDFSLCNFILYAFVNLDKTMYTITLADSNADLPDDGGHGFIGKILSLANSTGVQVLASLGGWEESSNPAYSTLFMNDTLQNTFVQNTVAFIKQYGFHGLDFDYIYPQCPQGSCHPGNAEKLGFSNLIVKLRTEFNKHQFYLTASVYSEPDKFYEPKVLNDNLDWLAIMAYDYYTSSDPTIGLVAPLFQYGRESSTSNVKSSIELWLKRGVAANKLLLGVPLYGVSFTLADNAKYTISSPAAGAGLEGKTTLYYNEICGLESEGWTVVSSENGKPIGGTYAYKDNLWVGYDDVVDVHAKGQFILEKQLQGYMVWEMSGDDFTGSCGLGKYPLLSALSKSVGQKTFSRKTCKKKQLVCKVVS</sequence>
<dbReference type="EMBL" id="HBUF01058913">
    <property type="protein sequence ID" value="CAG6625061.1"/>
    <property type="molecule type" value="Transcribed_RNA"/>
</dbReference>
<proteinExistence type="predicted"/>
<dbReference type="GO" id="GO:0005975">
    <property type="term" value="P:carbohydrate metabolic process"/>
    <property type="evidence" value="ECO:0007669"/>
    <property type="project" value="InterPro"/>
</dbReference>
<dbReference type="InterPro" id="IPR001223">
    <property type="entry name" value="Glyco_hydro18_cat"/>
</dbReference>
<accession>A0A8D8Q4R4</accession>
<dbReference type="GO" id="GO:0005576">
    <property type="term" value="C:extracellular region"/>
    <property type="evidence" value="ECO:0007669"/>
    <property type="project" value="TreeGrafter"/>
</dbReference>
<evidence type="ECO:0000256" key="2">
    <source>
        <dbReference type="SAM" id="Phobius"/>
    </source>
</evidence>
<dbReference type="PROSITE" id="PS51910">
    <property type="entry name" value="GH18_2"/>
    <property type="match status" value="1"/>
</dbReference>
<dbReference type="GO" id="GO:0008061">
    <property type="term" value="F:chitin binding"/>
    <property type="evidence" value="ECO:0007669"/>
    <property type="project" value="InterPro"/>
</dbReference>
<reference evidence="4" key="1">
    <citation type="submission" date="2021-05" db="EMBL/GenBank/DDBJ databases">
        <authorList>
            <person name="Alioto T."/>
            <person name="Alioto T."/>
            <person name="Gomez Garrido J."/>
        </authorList>
    </citation>
    <scope>NUCLEOTIDE SEQUENCE</scope>
</reference>
<dbReference type="InterPro" id="IPR029070">
    <property type="entry name" value="Chitinase_insertion_sf"/>
</dbReference>
<dbReference type="PANTHER" id="PTHR11177">
    <property type="entry name" value="CHITINASE"/>
    <property type="match status" value="1"/>
</dbReference>
<dbReference type="InterPro" id="IPR011583">
    <property type="entry name" value="Chitinase_II/V-like_cat"/>
</dbReference>
<name>A0A8D8Q4R4_9HEMI</name>
<dbReference type="EMBL" id="HBUF01058914">
    <property type="protein sequence ID" value="CAG6625062.1"/>
    <property type="molecule type" value="Transcribed_RNA"/>
</dbReference>
<feature type="compositionally biased region" description="Polar residues" evidence="1">
    <location>
        <begin position="124"/>
        <end position="137"/>
    </location>
</feature>
<feature type="transmembrane region" description="Helical" evidence="2">
    <location>
        <begin position="31"/>
        <end position="51"/>
    </location>
</feature>
<dbReference type="SUPFAM" id="SSF51445">
    <property type="entry name" value="(Trans)glycosidases"/>
    <property type="match status" value="1"/>
</dbReference>
<keyword evidence="2" id="KW-0812">Transmembrane</keyword>
<dbReference type="Pfam" id="PF00704">
    <property type="entry name" value="Glyco_hydro_18"/>
    <property type="match status" value="1"/>
</dbReference>